<proteinExistence type="predicted"/>
<keyword evidence="4" id="KW-1185">Reference proteome</keyword>
<organism evidence="3 4">
    <name type="scientific">Cercospora zeae-maydis SCOH1-5</name>
    <dbReference type="NCBI Taxonomy" id="717836"/>
    <lineage>
        <taxon>Eukaryota</taxon>
        <taxon>Fungi</taxon>
        <taxon>Dikarya</taxon>
        <taxon>Ascomycota</taxon>
        <taxon>Pezizomycotina</taxon>
        <taxon>Dothideomycetes</taxon>
        <taxon>Dothideomycetidae</taxon>
        <taxon>Mycosphaerellales</taxon>
        <taxon>Mycosphaerellaceae</taxon>
        <taxon>Cercospora</taxon>
    </lineage>
</organism>
<dbReference type="InterPro" id="IPR029226">
    <property type="entry name" value="Ecp2-like"/>
</dbReference>
<dbReference type="Pfam" id="PF14856">
    <property type="entry name" value="Hce2"/>
    <property type="match status" value="1"/>
</dbReference>
<evidence type="ECO:0000313" key="4">
    <source>
        <dbReference type="Proteomes" id="UP000799539"/>
    </source>
</evidence>
<feature type="signal peptide" evidence="1">
    <location>
        <begin position="1"/>
        <end position="21"/>
    </location>
</feature>
<reference evidence="3" key="1">
    <citation type="journal article" date="2020" name="Stud. Mycol.">
        <title>101 Dothideomycetes genomes: a test case for predicting lifestyles and emergence of pathogens.</title>
        <authorList>
            <person name="Haridas S."/>
            <person name="Albert R."/>
            <person name="Binder M."/>
            <person name="Bloem J."/>
            <person name="Labutti K."/>
            <person name="Salamov A."/>
            <person name="Andreopoulos B."/>
            <person name="Baker S."/>
            <person name="Barry K."/>
            <person name="Bills G."/>
            <person name="Bluhm B."/>
            <person name="Cannon C."/>
            <person name="Castanera R."/>
            <person name="Culley D."/>
            <person name="Daum C."/>
            <person name="Ezra D."/>
            <person name="Gonzalez J."/>
            <person name="Henrissat B."/>
            <person name="Kuo A."/>
            <person name="Liang C."/>
            <person name="Lipzen A."/>
            <person name="Lutzoni F."/>
            <person name="Magnuson J."/>
            <person name="Mondo S."/>
            <person name="Nolan M."/>
            <person name="Ohm R."/>
            <person name="Pangilinan J."/>
            <person name="Park H.-J."/>
            <person name="Ramirez L."/>
            <person name="Alfaro M."/>
            <person name="Sun H."/>
            <person name="Tritt A."/>
            <person name="Yoshinaga Y."/>
            <person name="Zwiers L.-H."/>
            <person name="Turgeon B."/>
            <person name="Goodwin S."/>
            <person name="Spatafora J."/>
            <person name="Crous P."/>
            <person name="Grigoriev I."/>
        </authorList>
    </citation>
    <scope>NUCLEOTIDE SEQUENCE</scope>
    <source>
        <strain evidence="3">SCOH1-5</strain>
    </source>
</reference>
<dbReference type="EMBL" id="ML992736">
    <property type="protein sequence ID" value="KAF2206231.1"/>
    <property type="molecule type" value="Genomic_DNA"/>
</dbReference>
<evidence type="ECO:0000259" key="2">
    <source>
        <dbReference type="Pfam" id="PF14856"/>
    </source>
</evidence>
<feature type="domain" description="Ecp2 effector protein-like" evidence="2">
    <location>
        <begin position="36"/>
        <end position="140"/>
    </location>
</feature>
<dbReference type="AlphaFoldDB" id="A0A6A6F137"/>
<evidence type="ECO:0000256" key="1">
    <source>
        <dbReference type="SAM" id="SignalP"/>
    </source>
</evidence>
<feature type="chain" id="PRO_5025435399" description="Ecp2 effector protein-like domain-containing protein" evidence="1">
    <location>
        <begin position="22"/>
        <end position="165"/>
    </location>
</feature>
<keyword evidence="1" id="KW-0732">Signal</keyword>
<sequence>MLFNVATAGAALLALSGSAIAAPQRHNAGNASGSNMCDVSTFNDGADYSIPQASADDCTGLIQHLDRTQKWTVDRSWARLETYGTCAFSVRVILGDGGLVGGADMYDLIHDSVAGYGKEGVVSCTGQFAQVVSAEGEVACNTTPDGATQVRVEWIVADSSYNPPA</sequence>
<evidence type="ECO:0000313" key="3">
    <source>
        <dbReference type="EMBL" id="KAF2206231.1"/>
    </source>
</evidence>
<protein>
    <recommendedName>
        <fullName evidence="2">Ecp2 effector protein-like domain-containing protein</fullName>
    </recommendedName>
</protein>
<gene>
    <name evidence="3" type="ORF">CERZMDRAFT_53627</name>
</gene>
<dbReference type="Proteomes" id="UP000799539">
    <property type="component" value="Unassembled WGS sequence"/>
</dbReference>
<accession>A0A6A6F137</accession>
<name>A0A6A6F137_9PEZI</name>
<dbReference type="OrthoDB" id="73875at2759"/>